<dbReference type="InterPro" id="IPR001672">
    <property type="entry name" value="G6P_Isomerase"/>
</dbReference>
<dbReference type="PROSITE" id="PS51463">
    <property type="entry name" value="P_GLUCOSE_ISOMERASE_3"/>
    <property type="match status" value="1"/>
</dbReference>
<sequence length="518" mass="54937">MINLRTRSVPAPEIVSDLTSILPRLAAKDPTLWGQAAQEEAASRLGWISSPSDASELLPRIAEHVSWARERGLDHVVLCGMGGSSLAPEVICNNYGKQLTIVDTTDPGQVLAAISNRLSHTVVVISSKSGSTVETDSAKRAFEAAFTNAGLHPTDHMIVVTDPGSPLEKSAADAGYRLLTADSNVGGRYSALTAFGLLPSALAGVDIAALVSDAVRASELVATSDSPAVTLGALLGAHEKNSPYFTLLAPHGIGDWIEQLVAESTGKSDHGLLPVVVETATSPGFTGPGILSICINEQTSADVEINAPLGAQFVLWEWATALAARVIGINPFDQPNVQESKTKTGLMLENIDQLTKKSESHFGAVEVFGDYQGESLAASLDHFFRQVPVHGYLALMVFLDRFADAKASHLRSAITELIAKPVTFGWGPRFLHSTGQFHKGNPKIGAFLQITGDVTIDAPIAGRAYSFHTLQMAQAVGDGQALLERGVPVLRLHLTNRSEGLLEIEKAIAELTLRRGAS</sequence>
<evidence type="ECO:0000256" key="2">
    <source>
        <dbReference type="ARBA" id="ARBA00023152"/>
    </source>
</evidence>
<proteinExistence type="predicted"/>
<evidence type="ECO:0000313" key="4">
    <source>
        <dbReference type="EMBL" id="OIQ79869.1"/>
    </source>
</evidence>
<protein>
    <submittedName>
        <fullName evidence="4">Glucose-6-phosphate isomerase</fullName>
        <ecNumber evidence="4">5.3.1.9</ecNumber>
    </submittedName>
</protein>
<dbReference type="EMBL" id="MLJW01001146">
    <property type="protein sequence ID" value="OIQ79869.1"/>
    <property type="molecule type" value="Genomic_DNA"/>
</dbReference>
<dbReference type="GO" id="GO:0097367">
    <property type="term" value="F:carbohydrate derivative binding"/>
    <property type="evidence" value="ECO:0007669"/>
    <property type="project" value="InterPro"/>
</dbReference>
<accession>A0A1J5QVF1</accession>
<keyword evidence="2" id="KW-0324">Glycolysis</keyword>
<dbReference type="GO" id="GO:0051156">
    <property type="term" value="P:glucose 6-phosphate metabolic process"/>
    <property type="evidence" value="ECO:0007669"/>
    <property type="project" value="TreeGrafter"/>
</dbReference>
<dbReference type="AlphaFoldDB" id="A0A1J5QVF1"/>
<gene>
    <name evidence="4" type="primary">pgi_13</name>
    <name evidence="4" type="ORF">GALL_383840</name>
</gene>
<dbReference type="GO" id="GO:0006094">
    <property type="term" value="P:gluconeogenesis"/>
    <property type="evidence" value="ECO:0007669"/>
    <property type="project" value="UniProtKB-KW"/>
</dbReference>
<keyword evidence="3 4" id="KW-0413">Isomerase</keyword>
<dbReference type="InterPro" id="IPR046348">
    <property type="entry name" value="SIS_dom_sf"/>
</dbReference>
<dbReference type="SUPFAM" id="SSF53697">
    <property type="entry name" value="SIS domain"/>
    <property type="match status" value="1"/>
</dbReference>
<dbReference type="PANTHER" id="PTHR11469">
    <property type="entry name" value="GLUCOSE-6-PHOSPHATE ISOMERASE"/>
    <property type="match status" value="1"/>
</dbReference>
<dbReference type="Pfam" id="PF00342">
    <property type="entry name" value="PGI"/>
    <property type="match status" value="1"/>
</dbReference>
<evidence type="ECO:0000256" key="3">
    <source>
        <dbReference type="ARBA" id="ARBA00023235"/>
    </source>
</evidence>
<dbReference type="PANTHER" id="PTHR11469:SF1">
    <property type="entry name" value="GLUCOSE-6-PHOSPHATE ISOMERASE"/>
    <property type="match status" value="1"/>
</dbReference>
<dbReference type="EC" id="5.3.1.9" evidence="4"/>
<name>A0A1J5QVF1_9ZZZZ</name>
<comment type="caution">
    <text evidence="4">The sequence shown here is derived from an EMBL/GenBank/DDBJ whole genome shotgun (WGS) entry which is preliminary data.</text>
</comment>
<dbReference type="GO" id="GO:0048029">
    <property type="term" value="F:monosaccharide binding"/>
    <property type="evidence" value="ECO:0007669"/>
    <property type="project" value="TreeGrafter"/>
</dbReference>
<dbReference type="GO" id="GO:0005829">
    <property type="term" value="C:cytosol"/>
    <property type="evidence" value="ECO:0007669"/>
    <property type="project" value="TreeGrafter"/>
</dbReference>
<dbReference type="Gene3D" id="3.40.50.10490">
    <property type="entry name" value="Glucose-6-phosphate isomerase like protein, domain 1"/>
    <property type="match status" value="3"/>
</dbReference>
<evidence type="ECO:0000256" key="1">
    <source>
        <dbReference type="ARBA" id="ARBA00022432"/>
    </source>
</evidence>
<dbReference type="GO" id="GO:0006096">
    <property type="term" value="P:glycolytic process"/>
    <property type="evidence" value="ECO:0007669"/>
    <property type="project" value="UniProtKB-KW"/>
</dbReference>
<reference evidence="4" key="1">
    <citation type="submission" date="2016-10" db="EMBL/GenBank/DDBJ databases">
        <title>Sequence of Gallionella enrichment culture.</title>
        <authorList>
            <person name="Poehlein A."/>
            <person name="Muehling M."/>
            <person name="Daniel R."/>
        </authorList>
    </citation>
    <scope>NUCLEOTIDE SEQUENCE</scope>
</reference>
<dbReference type="GO" id="GO:0004347">
    <property type="term" value="F:glucose-6-phosphate isomerase activity"/>
    <property type="evidence" value="ECO:0007669"/>
    <property type="project" value="UniProtKB-EC"/>
</dbReference>
<keyword evidence="1" id="KW-0312">Gluconeogenesis</keyword>
<organism evidence="4">
    <name type="scientific">mine drainage metagenome</name>
    <dbReference type="NCBI Taxonomy" id="410659"/>
    <lineage>
        <taxon>unclassified sequences</taxon>
        <taxon>metagenomes</taxon>
        <taxon>ecological metagenomes</taxon>
    </lineage>
</organism>